<name>A0ABQ6M6J9_9STRA</name>
<reference evidence="1 2" key="1">
    <citation type="journal article" date="2023" name="Commun. Biol.">
        <title>Genome analysis of Parmales, the sister group of diatoms, reveals the evolutionary specialization of diatoms from phago-mixotrophs to photoautotrophs.</title>
        <authorList>
            <person name="Ban H."/>
            <person name="Sato S."/>
            <person name="Yoshikawa S."/>
            <person name="Yamada K."/>
            <person name="Nakamura Y."/>
            <person name="Ichinomiya M."/>
            <person name="Sato N."/>
            <person name="Blanc-Mathieu R."/>
            <person name="Endo H."/>
            <person name="Kuwata A."/>
            <person name="Ogata H."/>
        </authorList>
    </citation>
    <scope>NUCLEOTIDE SEQUENCE [LARGE SCALE GENOMIC DNA]</scope>
</reference>
<keyword evidence="2" id="KW-1185">Reference proteome</keyword>
<proteinExistence type="predicted"/>
<organism evidence="1 2">
    <name type="scientific">Tetraparma gracilis</name>
    <dbReference type="NCBI Taxonomy" id="2962635"/>
    <lineage>
        <taxon>Eukaryota</taxon>
        <taxon>Sar</taxon>
        <taxon>Stramenopiles</taxon>
        <taxon>Ochrophyta</taxon>
        <taxon>Bolidophyceae</taxon>
        <taxon>Parmales</taxon>
        <taxon>Triparmaceae</taxon>
        <taxon>Tetraparma</taxon>
    </lineage>
</organism>
<dbReference type="EMBL" id="BRYB01002496">
    <property type="protein sequence ID" value="GMI20546.1"/>
    <property type="molecule type" value="Genomic_DNA"/>
</dbReference>
<gene>
    <name evidence="1" type="ORF">TeGR_g3588</name>
</gene>
<dbReference type="InterPro" id="IPR052058">
    <property type="entry name" value="Alcohol_O-acetyltransferase"/>
</dbReference>
<dbReference type="PANTHER" id="PTHR28037:SF1">
    <property type="entry name" value="ALCOHOL O-ACETYLTRANSFERASE 1-RELATED"/>
    <property type="match status" value="1"/>
</dbReference>
<accession>A0ABQ6M6J9</accession>
<comment type="caution">
    <text evidence="1">The sequence shown here is derived from an EMBL/GenBank/DDBJ whole genome shotgun (WGS) entry which is preliminary data.</text>
</comment>
<dbReference type="Proteomes" id="UP001165060">
    <property type="component" value="Unassembled WGS sequence"/>
</dbReference>
<dbReference type="PANTHER" id="PTHR28037">
    <property type="entry name" value="ALCOHOL O-ACETYLTRANSFERASE 1-RELATED"/>
    <property type="match status" value="1"/>
</dbReference>
<evidence type="ECO:0000313" key="1">
    <source>
        <dbReference type="EMBL" id="GMI20546.1"/>
    </source>
</evidence>
<sequence length="295" mass="30707">MLLLSSPATLPEVLAKLAPAVRANPILLATPSRTGNERVTRRDPARMLRSVDTELGDGRATLSIPAGLGLAEVLGRLGGVATLHGETERAELPGIFAEHVDDGRVRNPVAGPDLFHISLFPAPPPLPGVASAGPAVLLSFNHAVSDQRSVMSHLAHALSDLPPRAYPPTPAIPPTLEQLLLPDGDEPYTLRGGLERLLPPANPCFPATLSYLFSKATESIGKNVVLPPLPPLPPGAPPAPRRTLARFLRFSPASTSALVAACRGGGTSLTPVLAAALARLYEAGGTAKIVTSLDM</sequence>
<protein>
    <submittedName>
        <fullName evidence="1">Uncharacterized protein</fullName>
    </submittedName>
</protein>
<evidence type="ECO:0000313" key="2">
    <source>
        <dbReference type="Proteomes" id="UP001165060"/>
    </source>
</evidence>